<evidence type="ECO:0000313" key="3">
    <source>
        <dbReference type="WBParaSite" id="PSU_v2.g14180.t1"/>
    </source>
</evidence>
<feature type="compositionally biased region" description="Basic and acidic residues" evidence="1">
    <location>
        <begin position="96"/>
        <end position="106"/>
    </location>
</feature>
<feature type="compositionally biased region" description="Acidic residues" evidence="1">
    <location>
        <begin position="22"/>
        <end position="31"/>
    </location>
</feature>
<dbReference type="PANTHER" id="PTHR22684:SF0">
    <property type="entry name" value="RIBOSOME QUALITY CONTROL COMPLEX SUBUNIT TCF25"/>
    <property type="match status" value="1"/>
</dbReference>
<dbReference type="Proteomes" id="UP000887577">
    <property type="component" value="Unplaced"/>
</dbReference>
<protein>
    <submittedName>
        <fullName evidence="3">Uncharacterized protein</fullName>
    </submittedName>
</protein>
<feature type="region of interest" description="Disordered" evidence="1">
    <location>
        <begin position="1"/>
        <end position="106"/>
    </location>
</feature>
<name>A0A914Y5Y7_9BILA</name>
<sequence>MSKKQIKQKAQLDDDQNVKDFETDEESEEEVAPSKRVNKFALLEDEDEDTKDSDKDSDDEAAKIQQQQPSTSKKQNKKKNNKKKNKQKEANDEEKEDWKEFAEKLDSKTSTVDKMAELLKVSFSDLNADSELKRFWGQLSELHHHRKKPEWPSAYDSGLSVTLDDSAPKTKKVKYYRFEHNAGYKEAQQMFWDIAQIPGADFVR</sequence>
<accession>A0A914Y5Y7</accession>
<organism evidence="2 3">
    <name type="scientific">Panagrolaimus superbus</name>
    <dbReference type="NCBI Taxonomy" id="310955"/>
    <lineage>
        <taxon>Eukaryota</taxon>
        <taxon>Metazoa</taxon>
        <taxon>Ecdysozoa</taxon>
        <taxon>Nematoda</taxon>
        <taxon>Chromadorea</taxon>
        <taxon>Rhabditida</taxon>
        <taxon>Tylenchina</taxon>
        <taxon>Panagrolaimomorpha</taxon>
        <taxon>Panagrolaimoidea</taxon>
        <taxon>Panagrolaimidae</taxon>
        <taxon>Panagrolaimus</taxon>
    </lineage>
</organism>
<dbReference type="WBParaSite" id="PSU_v2.g14180.t1">
    <property type="protein sequence ID" value="PSU_v2.g14180.t1"/>
    <property type="gene ID" value="PSU_v2.g14180"/>
</dbReference>
<evidence type="ECO:0000313" key="2">
    <source>
        <dbReference type="Proteomes" id="UP000887577"/>
    </source>
</evidence>
<reference evidence="3" key="1">
    <citation type="submission" date="2022-11" db="UniProtKB">
        <authorList>
            <consortium name="WormBaseParasite"/>
        </authorList>
    </citation>
    <scope>IDENTIFICATION</scope>
</reference>
<feature type="compositionally biased region" description="Basic and acidic residues" evidence="1">
    <location>
        <begin position="10"/>
        <end position="21"/>
    </location>
</feature>
<feature type="compositionally biased region" description="Basic residues" evidence="1">
    <location>
        <begin position="74"/>
        <end position="86"/>
    </location>
</feature>
<proteinExistence type="predicted"/>
<dbReference type="AlphaFoldDB" id="A0A914Y5Y7"/>
<keyword evidence="2" id="KW-1185">Reference proteome</keyword>
<feature type="compositionally biased region" description="Acidic residues" evidence="1">
    <location>
        <begin position="43"/>
        <end position="59"/>
    </location>
</feature>
<dbReference type="PANTHER" id="PTHR22684">
    <property type="entry name" value="NULP1-RELATED"/>
    <property type="match status" value="1"/>
</dbReference>
<dbReference type="GO" id="GO:1990112">
    <property type="term" value="C:RQC complex"/>
    <property type="evidence" value="ECO:0007669"/>
    <property type="project" value="TreeGrafter"/>
</dbReference>
<evidence type="ECO:0000256" key="1">
    <source>
        <dbReference type="SAM" id="MobiDB-lite"/>
    </source>
</evidence>
<dbReference type="InterPro" id="IPR006994">
    <property type="entry name" value="TCF25/Rqc1"/>
</dbReference>